<dbReference type="GO" id="GO:0005874">
    <property type="term" value="C:microtubule"/>
    <property type="evidence" value="ECO:0007669"/>
    <property type="project" value="UniProtKB-KW"/>
</dbReference>
<proteinExistence type="predicted"/>
<dbReference type="PANTHER" id="PTHR11501:SF14">
    <property type="entry name" value="MICROTUBULE-ASSOCIATED PROTEIN TAU"/>
    <property type="match status" value="1"/>
</dbReference>
<evidence type="ECO:0000313" key="9">
    <source>
        <dbReference type="EMBL" id="KAJ4940344.1"/>
    </source>
</evidence>
<gene>
    <name evidence="9" type="ORF">JOQ06_026651</name>
</gene>
<feature type="region of interest" description="Disordered" evidence="8">
    <location>
        <begin position="678"/>
        <end position="747"/>
    </location>
</feature>
<evidence type="ECO:0000256" key="7">
    <source>
        <dbReference type="RuleBase" id="RU000686"/>
    </source>
</evidence>
<feature type="compositionally biased region" description="Polar residues" evidence="8">
    <location>
        <begin position="435"/>
        <end position="449"/>
    </location>
</feature>
<dbReference type="InterPro" id="IPR001084">
    <property type="entry name" value="MAP_tubulin-bd_rpt"/>
</dbReference>
<evidence type="ECO:0000256" key="6">
    <source>
        <dbReference type="ARBA" id="ARBA00023212"/>
    </source>
</evidence>
<comment type="subcellular location">
    <subcellularLocation>
        <location evidence="1 7">Cytoplasm</location>
        <location evidence="1 7">Cytoskeleton</location>
    </subcellularLocation>
</comment>
<dbReference type="GO" id="GO:0000226">
    <property type="term" value="P:microtubule cytoskeleton organization"/>
    <property type="evidence" value="ECO:0007669"/>
    <property type="project" value="TreeGrafter"/>
</dbReference>
<keyword evidence="2 7" id="KW-0963">Cytoplasm</keyword>
<keyword evidence="5" id="KW-0677">Repeat</keyword>
<dbReference type="InterPro" id="IPR027324">
    <property type="entry name" value="MAP2/MAP4/Tau"/>
</dbReference>
<keyword evidence="6 7" id="KW-0206">Cytoskeleton</keyword>
<feature type="compositionally biased region" description="Basic and acidic residues" evidence="8">
    <location>
        <begin position="56"/>
        <end position="70"/>
    </location>
</feature>
<dbReference type="GO" id="GO:0031175">
    <property type="term" value="P:neuron projection development"/>
    <property type="evidence" value="ECO:0007669"/>
    <property type="project" value="TreeGrafter"/>
</dbReference>
<feature type="region of interest" description="Disordered" evidence="8">
    <location>
        <begin position="1"/>
        <end position="106"/>
    </location>
</feature>
<dbReference type="EMBL" id="JAPTMU010000007">
    <property type="protein sequence ID" value="KAJ4940344.1"/>
    <property type="molecule type" value="Genomic_DNA"/>
</dbReference>
<name>A0AAD6FNS1_9TELE</name>
<dbReference type="GO" id="GO:0043005">
    <property type="term" value="C:neuron projection"/>
    <property type="evidence" value="ECO:0007669"/>
    <property type="project" value="TreeGrafter"/>
</dbReference>
<feature type="compositionally biased region" description="Gly residues" evidence="8">
    <location>
        <begin position="87"/>
        <end position="99"/>
    </location>
</feature>
<keyword evidence="10" id="KW-1185">Reference proteome</keyword>
<reference evidence="9" key="1">
    <citation type="submission" date="2022-11" db="EMBL/GenBank/DDBJ databases">
        <title>Chromosome-level genome of Pogonophryne albipinna.</title>
        <authorList>
            <person name="Jo E."/>
        </authorList>
    </citation>
    <scope>NUCLEOTIDE SEQUENCE</scope>
    <source>
        <strain evidence="9">SGF0006</strain>
        <tissue evidence="9">Muscle</tissue>
    </source>
</reference>
<feature type="compositionally biased region" description="Polar residues" evidence="8">
    <location>
        <begin position="241"/>
        <end position="288"/>
    </location>
</feature>
<feature type="compositionally biased region" description="Low complexity" evidence="8">
    <location>
        <begin position="299"/>
        <end position="310"/>
    </location>
</feature>
<feature type="compositionally biased region" description="Low complexity" evidence="8">
    <location>
        <begin position="371"/>
        <end position="390"/>
    </location>
</feature>
<accession>A0AAD6FNS1</accession>
<evidence type="ECO:0000256" key="8">
    <source>
        <dbReference type="SAM" id="MobiDB-lite"/>
    </source>
</evidence>
<evidence type="ECO:0000313" key="10">
    <source>
        <dbReference type="Proteomes" id="UP001219934"/>
    </source>
</evidence>
<dbReference type="PROSITE" id="PS00229">
    <property type="entry name" value="TAU_MAP_1"/>
    <property type="match status" value="5"/>
</dbReference>
<dbReference type="Proteomes" id="UP001219934">
    <property type="component" value="Unassembled WGS sequence"/>
</dbReference>
<feature type="region of interest" description="Disordered" evidence="8">
    <location>
        <begin position="218"/>
        <end position="512"/>
    </location>
</feature>
<feature type="compositionally biased region" description="Polar residues" evidence="8">
    <location>
        <begin position="14"/>
        <end position="27"/>
    </location>
</feature>
<dbReference type="Pfam" id="PF00418">
    <property type="entry name" value="Tubulin-binding"/>
    <property type="match status" value="6"/>
</dbReference>
<evidence type="ECO:0000256" key="4">
    <source>
        <dbReference type="ARBA" id="ARBA00022701"/>
    </source>
</evidence>
<protein>
    <recommendedName>
        <fullName evidence="7">Microtubule-associated protein</fullName>
    </recommendedName>
</protein>
<feature type="compositionally biased region" description="Low complexity" evidence="8">
    <location>
        <begin position="1"/>
        <end position="13"/>
    </location>
</feature>
<feature type="region of interest" description="Disordered" evidence="8">
    <location>
        <begin position="590"/>
        <end position="630"/>
    </location>
</feature>
<evidence type="ECO:0000256" key="3">
    <source>
        <dbReference type="ARBA" id="ARBA00022553"/>
    </source>
</evidence>
<dbReference type="PROSITE" id="PS51491">
    <property type="entry name" value="TAU_MAP_2"/>
    <property type="match status" value="6"/>
</dbReference>
<evidence type="ECO:0000256" key="1">
    <source>
        <dbReference type="ARBA" id="ARBA00004245"/>
    </source>
</evidence>
<keyword evidence="3" id="KW-0597">Phosphoprotein</keyword>
<organism evidence="9 10">
    <name type="scientific">Pogonophryne albipinna</name>
    <dbReference type="NCBI Taxonomy" id="1090488"/>
    <lineage>
        <taxon>Eukaryota</taxon>
        <taxon>Metazoa</taxon>
        <taxon>Chordata</taxon>
        <taxon>Craniata</taxon>
        <taxon>Vertebrata</taxon>
        <taxon>Euteleostomi</taxon>
        <taxon>Actinopterygii</taxon>
        <taxon>Neopterygii</taxon>
        <taxon>Teleostei</taxon>
        <taxon>Neoteleostei</taxon>
        <taxon>Acanthomorphata</taxon>
        <taxon>Eupercaria</taxon>
        <taxon>Perciformes</taxon>
        <taxon>Notothenioidei</taxon>
        <taxon>Pogonophryne</taxon>
    </lineage>
</organism>
<feature type="compositionally biased region" description="Low complexity" evidence="8">
    <location>
        <begin position="413"/>
        <end position="423"/>
    </location>
</feature>
<feature type="compositionally biased region" description="Basic and acidic residues" evidence="8">
    <location>
        <begin position="28"/>
        <end position="41"/>
    </location>
</feature>
<comment type="caution">
    <text evidence="9">The sequence shown here is derived from an EMBL/GenBank/DDBJ whole genome shotgun (WGS) entry which is preliminary data.</text>
</comment>
<dbReference type="PANTHER" id="PTHR11501">
    <property type="entry name" value="MICROTUBULE-ASSOCIATED PROTEIN"/>
    <property type="match status" value="1"/>
</dbReference>
<keyword evidence="4 7" id="KW-0493">Microtubule</keyword>
<dbReference type="GO" id="GO:0008017">
    <property type="term" value="F:microtubule binding"/>
    <property type="evidence" value="ECO:0007669"/>
    <property type="project" value="InterPro"/>
</dbReference>
<dbReference type="AlphaFoldDB" id="A0AAD6FNS1"/>
<evidence type="ECO:0000256" key="5">
    <source>
        <dbReference type="ARBA" id="ARBA00022737"/>
    </source>
</evidence>
<sequence>MDYTNNSSNSYTSGDTMSSSLANITISDQHHQENGIMKEPEAAVSENGATPVSELCDDKVHPVETSEKAGVEAAGPELSETESTSCGGEGQLAAGGGGAASTAKPASGDCSDFVFAGDGATREGIDSMGASCPIDPGNEAVEECGKRLSESLWASEDLSHGSEIRRDDMASPAAVDSQRAISLDASECLCETSNLPGMSLIRSAALEDLTSIGDKELLVNQGETDSSEKDEAVLTFESMPAETQQAQSLSHSDSPSEDLNGSRNISDTDSLLTKMPSDTATENSSSDSWLHRAGYSKPDISNDSDIMSMSAALTTGTAELRQTPPQSSLGRKSMVPVPIFKAQAKIDNGSADKTPTAIKPTSSPKRPSPVTGGNKTNSPSGNGPSSIPIKTSSPGPRQPGGPGLAKSQTQGVKSAAQAASAKKPPTPKNLKDGSGHSSPGTKSPSSQLSAKAAAEANKVKKVAVVRSTPKSPGSLKSRPPVPLAAAAPMPDLKNVRSKVGSTDNLKHQPGGGKVQILEQKLDFSSVQSKCGSKGNMKHVPGGGNVQILDKKLELPNVSSRCGSKDNIKHTPGGGKVQIVEKKLDLSSVQSRCGSKDNMKHVAGGGNVSRSGGVAPGILQGPPPSFTEEDVRMTKPPVQIVHKKVDLTNVQAKCGSKSNLHHKPGGGNIEIKNEKVEFKGQSKVGSLGNIGHVPGGGQRRREKGKEAEGSSSGSPSIPSPAVTPPQSPQTVPSAPILTNPLIKIEDSH</sequence>
<evidence type="ECO:0000256" key="2">
    <source>
        <dbReference type="ARBA" id="ARBA00022490"/>
    </source>
</evidence>
<feature type="compositionally biased region" description="Pro residues" evidence="8">
    <location>
        <begin position="716"/>
        <end position="726"/>
    </location>
</feature>